<dbReference type="PANTHER" id="PTHR12822:SF2">
    <property type="entry name" value="PROTEIN YIPF"/>
    <property type="match status" value="1"/>
</dbReference>
<gene>
    <name evidence="3" type="ORF">CANINC_002577</name>
</gene>
<dbReference type="GO" id="GO:0005794">
    <property type="term" value="C:Golgi apparatus"/>
    <property type="evidence" value="ECO:0007669"/>
    <property type="project" value="InterPro"/>
</dbReference>
<feature type="region of interest" description="Disordered" evidence="1">
    <location>
        <begin position="1"/>
        <end position="48"/>
    </location>
</feature>
<keyword evidence="4" id="KW-1185">Reference proteome</keyword>
<evidence type="ECO:0000256" key="2">
    <source>
        <dbReference type="SAM" id="Phobius"/>
    </source>
</evidence>
<dbReference type="AlphaFoldDB" id="A0A4T0X102"/>
<evidence type="ECO:0000313" key="4">
    <source>
        <dbReference type="Proteomes" id="UP000307173"/>
    </source>
</evidence>
<dbReference type="OrthoDB" id="10256463at2759"/>
<feature type="compositionally biased region" description="Acidic residues" evidence="1">
    <location>
        <begin position="21"/>
        <end position="30"/>
    </location>
</feature>
<keyword evidence="2" id="KW-1133">Transmembrane helix</keyword>
<comment type="caution">
    <text evidence="3">The sequence shown here is derived from an EMBL/GenBank/DDBJ whole genome shotgun (WGS) entry which is preliminary data.</text>
</comment>
<feature type="transmembrane region" description="Helical" evidence="2">
    <location>
        <begin position="168"/>
        <end position="188"/>
    </location>
</feature>
<evidence type="ECO:0000313" key="3">
    <source>
        <dbReference type="EMBL" id="TID28399.1"/>
    </source>
</evidence>
<keyword evidence="2" id="KW-0472">Membrane</keyword>
<proteinExistence type="predicted"/>
<feature type="transmembrane region" description="Helical" evidence="2">
    <location>
        <begin position="268"/>
        <end position="291"/>
    </location>
</feature>
<feature type="transmembrane region" description="Helical" evidence="2">
    <location>
        <begin position="122"/>
        <end position="147"/>
    </location>
</feature>
<dbReference type="PANTHER" id="PTHR12822">
    <property type="entry name" value="PROTEIN YIPF"/>
    <property type="match status" value="1"/>
</dbReference>
<dbReference type="STRING" id="52247.A0A4T0X102"/>
<organism evidence="3 4">
    <name type="scientific">Pichia inconspicua</name>
    <dbReference type="NCBI Taxonomy" id="52247"/>
    <lineage>
        <taxon>Eukaryota</taxon>
        <taxon>Fungi</taxon>
        <taxon>Dikarya</taxon>
        <taxon>Ascomycota</taxon>
        <taxon>Saccharomycotina</taxon>
        <taxon>Pichiomycetes</taxon>
        <taxon>Pichiales</taxon>
        <taxon>Pichiaceae</taxon>
        <taxon>Pichia</taxon>
    </lineage>
</organism>
<evidence type="ECO:0000256" key="1">
    <source>
        <dbReference type="SAM" id="MobiDB-lite"/>
    </source>
</evidence>
<evidence type="ECO:0008006" key="5">
    <source>
        <dbReference type="Google" id="ProtNLM"/>
    </source>
</evidence>
<dbReference type="Proteomes" id="UP000307173">
    <property type="component" value="Unassembled WGS sequence"/>
</dbReference>
<sequence length="295" mass="33314">MSSKYTKLDNSDPFADKNDDFQIDDDDDVIAPDTHASIPTIDSAPTPLPKYNNEAPLPPVPTITQLSSKKTYEGGIFSLNYYRQFFDLNTRDFFNNCLKSTNVLSKPSADEFNQLGDLYGSIWITASLIFLLFFCNSFANLLAGWFLGSDTGSLGVNYFKMIVSSINLLYGYTFVIPLLLHLVLKFYFKVIFLAPLTKLVSIYSYANLLWIPAAFLSLLRGFLVNHRSLDTILKWICIFFGALLSGISILFKLKIYFSTIFRDDERKYMIGCIALLSLAHIGFAIGVKVCFFGRL</sequence>
<name>A0A4T0X102_9ASCO</name>
<dbReference type="InterPro" id="IPR039765">
    <property type="entry name" value="Yip5/YIPF1/YIPF2"/>
</dbReference>
<dbReference type="GO" id="GO:0016192">
    <property type="term" value="P:vesicle-mediated transport"/>
    <property type="evidence" value="ECO:0007669"/>
    <property type="project" value="InterPro"/>
</dbReference>
<reference evidence="3 4" key="1">
    <citation type="journal article" date="2019" name="Front. Genet.">
        <title>Whole-Genome Sequencing of the Opportunistic Yeast Pathogen Candida inconspicua Uncovers Its Hybrid Origin.</title>
        <authorList>
            <person name="Mixao V."/>
            <person name="Hansen A.P."/>
            <person name="Saus E."/>
            <person name="Boekhout T."/>
            <person name="Lass-Florl C."/>
            <person name="Gabaldon T."/>
        </authorList>
    </citation>
    <scope>NUCLEOTIDE SEQUENCE [LARGE SCALE GENOMIC DNA]</scope>
    <source>
        <strain evidence="3 4">CBS 180</strain>
    </source>
</reference>
<feature type="compositionally biased region" description="Basic and acidic residues" evidence="1">
    <location>
        <begin position="1"/>
        <end position="20"/>
    </location>
</feature>
<accession>A0A4T0X102</accession>
<dbReference type="GO" id="GO:0031267">
    <property type="term" value="F:small GTPase binding"/>
    <property type="evidence" value="ECO:0007669"/>
    <property type="project" value="InterPro"/>
</dbReference>
<keyword evidence="2" id="KW-0812">Transmembrane</keyword>
<feature type="transmembrane region" description="Helical" evidence="2">
    <location>
        <begin position="235"/>
        <end position="256"/>
    </location>
</feature>
<protein>
    <recommendedName>
        <fullName evidence="5">Protein YIP</fullName>
    </recommendedName>
</protein>
<dbReference type="EMBL" id="SELW01000405">
    <property type="protein sequence ID" value="TID28399.1"/>
    <property type="molecule type" value="Genomic_DNA"/>
</dbReference>
<feature type="transmembrane region" description="Helical" evidence="2">
    <location>
        <begin position="200"/>
        <end position="223"/>
    </location>
</feature>